<reference evidence="3" key="1">
    <citation type="submission" date="2021-01" db="EMBL/GenBank/DDBJ databases">
        <authorList>
            <consortium name="Genoscope - CEA"/>
            <person name="William W."/>
        </authorList>
    </citation>
    <scope>NUCLEOTIDE SEQUENCE</scope>
</reference>
<evidence type="ECO:0000313" key="4">
    <source>
        <dbReference type="Proteomes" id="UP000692954"/>
    </source>
</evidence>
<feature type="region of interest" description="Disordered" evidence="1">
    <location>
        <begin position="180"/>
        <end position="290"/>
    </location>
</feature>
<comment type="caution">
    <text evidence="3">The sequence shown here is derived from an EMBL/GenBank/DDBJ whole genome shotgun (WGS) entry which is preliminary data.</text>
</comment>
<dbReference type="Pfam" id="PF01918">
    <property type="entry name" value="Alba"/>
    <property type="match status" value="1"/>
</dbReference>
<dbReference type="AlphaFoldDB" id="A0A8S1NQT0"/>
<feature type="compositionally biased region" description="Polar residues" evidence="1">
    <location>
        <begin position="250"/>
        <end position="268"/>
    </location>
</feature>
<dbReference type="OrthoDB" id="300701at2759"/>
<organism evidence="3 4">
    <name type="scientific">Paramecium sonneborni</name>
    <dbReference type="NCBI Taxonomy" id="65129"/>
    <lineage>
        <taxon>Eukaryota</taxon>
        <taxon>Sar</taxon>
        <taxon>Alveolata</taxon>
        <taxon>Ciliophora</taxon>
        <taxon>Intramacronucleata</taxon>
        <taxon>Oligohymenophorea</taxon>
        <taxon>Peniculida</taxon>
        <taxon>Parameciidae</taxon>
        <taxon>Paramecium</taxon>
    </lineage>
</organism>
<dbReference type="Proteomes" id="UP000692954">
    <property type="component" value="Unassembled WGS sequence"/>
</dbReference>
<dbReference type="InterPro" id="IPR002775">
    <property type="entry name" value="DNA/RNA-bd_Alba-like"/>
</dbReference>
<keyword evidence="4" id="KW-1185">Reference proteome</keyword>
<dbReference type="GO" id="GO:0003676">
    <property type="term" value="F:nucleic acid binding"/>
    <property type="evidence" value="ECO:0007669"/>
    <property type="project" value="InterPro"/>
</dbReference>
<proteinExistence type="predicted"/>
<feature type="compositionally biased region" description="Polar residues" evidence="1">
    <location>
        <begin position="180"/>
        <end position="194"/>
    </location>
</feature>
<dbReference type="EMBL" id="CAJJDN010000059">
    <property type="protein sequence ID" value="CAD8092601.1"/>
    <property type="molecule type" value="Genomic_DNA"/>
</dbReference>
<evidence type="ECO:0000313" key="3">
    <source>
        <dbReference type="EMBL" id="CAD8092601.1"/>
    </source>
</evidence>
<protein>
    <recommendedName>
        <fullName evidence="2">DNA/RNA-binding protein Alba-like domain-containing protein</fullName>
    </recommendedName>
</protein>
<name>A0A8S1NQT0_9CILI</name>
<accession>A0A8S1NQT0</accession>
<evidence type="ECO:0000256" key="1">
    <source>
        <dbReference type="SAM" id="MobiDB-lite"/>
    </source>
</evidence>
<sequence length="290" mass="34163">MDTYYNVYQRIIISKFVQYQSKLWIRYYQQIMEKREKFDIMIKTKSTQDQIASYLVKAVLGLRDRENKSESVRLFGSGSAIPNVILVAEIIRARYKGLSSIVTLENMERDKNENGQTIKIIIPAIRIKLTGKPTQEEQELAGYQAPGYVDDSKKVELFEYVMIYAKNLYFWSGKDRQRQNNNNNTSYKQPAQQIEKSDRGIQSKDDLPERGEMKIRGGANIQKKQDDFKRKPDQTEYDDKKDRDYREQQRNTNSIRPRPYNQSKQNISQKKDEEIRTKQGEIRSRGGSRK</sequence>
<evidence type="ECO:0000259" key="2">
    <source>
        <dbReference type="Pfam" id="PF01918"/>
    </source>
</evidence>
<feature type="compositionally biased region" description="Basic and acidic residues" evidence="1">
    <location>
        <begin position="195"/>
        <end position="215"/>
    </location>
</feature>
<feature type="domain" description="DNA/RNA-binding protein Alba-like" evidence="2">
    <location>
        <begin position="42"/>
        <end position="106"/>
    </location>
</feature>
<gene>
    <name evidence="3" type="ORF">PSON_ATCC_30995.1.T0590155</name>
</gene>
<feature type="compositionally biased region" description="Basic and acidic residues" evidence="1">
    <location>
        <begin position="223"/>
        <end position="249"/>
    </location>
</feature>
<feature type="compositionally biased region" description="Basic and acidic residues" evidence="1">
    <location>
        <begin position="269"/>
        <end position="284"/>
    </location>
</feature>